<protein>
    <submittedName>
        <fullName evidence="2">Uncharacterized protein</fullName>
    </submittedName>
</protein>
<accession>A0A160SZY9</accession>
<sequence>MKRSKMLVVVLALLLMALIPVLASAGSMEKTGWVVITNRNAPGNPLAAAGIAKATVQDSAKMVPGGGEQVLPDSEAEKMGLAPDATLLNYKEGFEGAWPNAGWITYDQNGSTGGYVCWDDDDYMHKKGYWSAWAANGCTNGLDPQYYYYPNDMASWTDYLFSTYGAKSGNVKFNYWNNSEYGYDYFYWCASVDYVNWYCKYHTGSTGGKWKTGKINLKSIPGFGSMLGYSSVYVGFGFSSDYIVVSDGAFIDEVSFKIKN</sequence>
<dbReference type="RefSeq" id="WP_095042256.1">
    <property type="nucleotide sequence ID" value="NZ_LN890655.1"/>
</dbReference>
<feature type="chain" id="PRO_5008240507" evidence="1">
    <location>
        <begin position="26"/>
        <end position="260"/>
    </location>
</feature>
<dbReference type="Proteomes" id="UP000215027">
    <property type="component" value="Chromosome I"/>
</dbReference>
<dbReference type="AlphaFoldDB" id="A0A160SZY9"/>
<gene>
    <name evidence="2" type="ORF">CFX0092_A0794</name>
</gene>
<dbReference type="EMBL" id="LN890655">
    <property type="protein sequence ID" value="CUS02672.2"/>
    <property type="molecule type" value="Genomic_DNA"/>
</dbReference>
<keyword evidence="3" id="KW-1185">Reference proteome</keyword>
<evidence type="ECO:0000313" key="3">
    <source>
        <dbReference type="Proteomes" id="UP000215027"/>
    </source>
</evidence>
<keyword evidence="1" id="KW-0732">Signal</keyword>
<feature type="signal peptide" evidence="1">
    <location>
        <begin position="1"/>
        <end position="25"/>
    </location>
</feature>
<evidence type="ECO:0000256" key="1">
    <source>
        <dbReference type="SAM" id="SignalP"/>
    </source>
</evidence>
<reference evidence="2" key="1">
    <citation type="submission" date="2016-01" db="EMBL/GenBank/DDBJ databases">
        <authorList>
            <person name="Mcilroy J.S."/>
            <person name="Karst M S."/>
            <person name="Albertsen M."/>
        </authorList>
    </citation>
    <scope>NUCLEOTIDE SEQUENCE</scope>
    <source>
        <strain evidence="2">Cfx-K</strain>
    </source>
</reference>
<organism evidence="2 3">
    <name type="scientific">Candidatus Promineifilum breve</name>
    <dbReference type="NCBI Taxonomy" id="1806508"/>
    <lineage>
        <taxon>Bacteria</taxon>
        <taxon>Bacillati</taxon>
        <taxon>Chloroflexota</taxon>
        <taxon>Ardenticatenia</taxon>
        <taxon>Candidatus Promineifilales</taxon>
        <taxon>Candidatus Promineifilaceae</taxon>
        <taxon>Candidatus Promineifilum</taxon>
    </lineage>
</organism>
<name>A0A160SZY9_9CHLR</name>
<dbReference type="KEGG" id="pbf:CFX0092_A0794"/>
<proteinExistence type="predicted"/>
<evidence type="ECO:0000313" key="2">
    <source>
        <dbReference type="EMBL" id="CUS02672.2"/>
    </source>
</evidence>